<keyword evidence="2 7" id="KW-0489">Methyltransferase</keyword>
<dbReference type="InterPro" id="IPR001525">
    <property type="entry name" value="C5_MeTfrase"/>
</dbReference>
<gene>
    <name evidence="8" type="ORF">ISP25_07695</name>
</gene>
<dbReference type="GO" id="GO:0032259">
    <property type="term" value="P:methylation"/>
    <property type="evidence" value="ECO:0007669"/>
    <property type="project" value="UniProtKB-KW"/>
</dbReference>
<dbReference type="PRINTS" id="PR00105">
    <property type="entry name" value="C5METTRFRASE"/>
</dbReference>
<evidence type="ECO:0000256" key="6">
    <source>
        <dbReference type="ARBA" id="ARBA00047422"/>
    </source>
</evidence>
<dbReference type="EC" id="2.1.1.37" evidence="1"/>
<organism evidence="8 9">
    <name type="scientific">Rhodanobacter hydrolyticus</name>
    <dbReference type="NCBI Taxonomy" id="2250595"/>
    <lineage>
        <taxon>Bacteria</taxon>
        <taxon>Pseudomonadati</taxon>
        <taxon>Pseudomonadota</taxon>
        <taxon>Gammaproteobacteria</taxon>
        <taxon>Lysobacterales</taxon>
        <taxon>Rhodanobacteraceae</taxon>
        <taxon>Rhodanobacter</taxon>
    </lineage>
</organism>
<keyword evidence="9" id="KW-1185">Reference proteome</keyword>
<keyword evidence="5" id="KW-0680">Restriction system</keyword>
<keyword evidence="3 7" id="KW-0808">Transferase</keyword>
<accession>A0ABW8J5T8</accession>
<name>A0ABW8J5T8_9GAMM</name>
<dbReference type="SUPFAM" id="SSF53335">
    <property type="entry name" value="S-adenosyl-L-methionine-dependent methyltransferases"/>
    <property type="match status" value="1"/>
</dbReference>
<evidence type="ECO:0000313" key="9">
    <source>
        <dbReference type="Proteomes" id="UP001620339"/>
    </source>
</evidence>
<dbReference type="PANTHER" id="PTHR10629">
    <property type="entry name" value="CYTOSINE-SPECIFIC METHYLTRANSFERASE"/>
    <property type="match status" value="1"/>
</dbReference>
<dbReference type="InterPro" id="IPR029063">
    <property type="entry name" value="SAM-dependent_MTases_sf"/>
</dbReference>
<comment type="catalytic activity">
    <reaction evidence="6">
        <text>a 2'-deoxycytidine in DNA + S-adenosyl-L-methionine = a 5-methyl-2'-deoxycytidine in DNA + S-adenosyl-L-homocysteine + H(+)</text>
        <dbReference type="Rhea" id="RHEA:13681"/>
        <dbReference type="Rhea" id="RHEA-COMP:11369"/>
        <dbReference type="Rhea" id="RHEA-COMP:11370"/>
        <dbReference type="ChEBI" id="CHEBI:15378"/>
        <dbReference type="ChEBI" id="CHEBI:57856"/>
        <dbReference type="ChEBI" id="CHEBI:59789"/>
        <dbReference type="ChEBI" id="CHEBI:85452"/>
        <dbReference type="ChEBI" id="CHEBI:85454"/>
        <dbReference type="EC" id="2.1.1.37"/>
    </reaction>
</comment>
<dbReference type="PROSITE" id="PS51679">
    <property type="entry name" value="SAM_MT_C5"/>
    <property type="match status" value="1"/>
</dbReference>
<protein>
    <recommendedName>
        <fullName evidence="1">DNA (cytosine-5-)-methyltransferase</fullName>
        <ecNumber evidence="1">2.1.1.37</ecNumber>
    </recommendedName>
</protein>
<dbReference type="PANTHER" id="PTHR10629:SF52">
    <property type="entry name" value="DNA (CYTOSINE-5)-METHYLTRANSFERASE 1"/>
    <property type="match status" value="1"/>
</dbReference>
<dbReference type="EMBL" id="JADIKK010000008">
    <property type="protein sequence ID" value="MFK2876945.1"/>
    <property type="molecule type" value="Genomic_DNA"/>
</dbReference>
<evidence type="ECO:0000256" key="3">
    <source>
        <dbReference type="ARBA" id="ARBA00022679"/>
    </source>
</evidence>
<feature type="active site" evidence="7">
    <location>
        <position position="71"/>
    </location>
</feature>
<dbReference type="Pfam" id="PF00145">
    <property type="entry name" value="DNA_methylase"/>
    <property type="match status" value="2"/>
</dbReference>
<dbReference type="Proteomes" id="UP001620339">
    <property type="component" value="Unassembled WGS sequence"/>
</dbReference>
<dbReference type="Gene3D" id="3.40.50.150">
    <property type="entry name" value="Vaccinia Virus protein VP39"/>
    <property type="match status" value="1"/>
</dbReference>
<dbReference type="InterPro" id="IPR050390">
    <property type="entry name" value="C5-Methyltransferase"/>
</dbReference>
<evidence type="ECO:0000256" key="5">
    <source>
        <dbReference type="ARBA" id="ARBA00022747"/>
    </source>
</evidence>
<comment type="similarity">
    <text evidence="7">Belongs to the class I-like SAM-binding methyltransferase superfamily. C5-methyltransferase family.</text>
</comment>
<keyword evidence="4 7" id="KW-0949">S-adenosyl-L-methionine</keyword>
<dbReference type="GO" id="GO:0008168">
    <property type="term" value="F:methyltransferase activity"/>
    <property type="evidence" value="ECO:0007669"/>
    <property type="project" value="UniProtKB-KW"/>
</dbReference>
<evidence type="ECO:0000256" key="2">
    <source>
        <dbReference type="ARBA" id="ARBA00022603"/>
    </source>
</evidence>
<reference evidence="8 9" key="1">
    <citation type="submission" date="2020-10" db="EMBL/GenBank/DDBJ databases">
        <title>Phylogeny of dyella-like bacteria.</title>
        <authorList>
            <person name="Fu J."/>
        </authorList>
    </citation>
    <scope>NUCLEOTIDE SEQUENCE [LARGE SCALE GENOMIC DNA]</scope>
    <source>
        <strain evidence="8 9">KACC 19113</strain>
    </source>
</reference>
<evidence type="ECO:0000313" key="8">
    <source>
        <dbReference type="EMBL" id="MFK2876945.1"/>
    </source>
</evidence>
<evidence type="ECO:0000256" key="7">
    <source>
        <dbReference type="PROSITE-ProRule" id="PRU01016"/>
    </source>
</evidence>
<sequence length="303" mass="33170">MRAIDLFAGSGLFSRGAEDAGIRIVWAGNHWKVATDCYAANHAVLPACQDLHQQDWTQVPAHDLLIASPACTGHTPARGKDRPHHDADRATAWAVVSALECHRPAFGVIENVVAFTKWVLFPAWCQAVTALGYAISPHLVDFADLEVPQNRERVIIVLSRSKHPLELKLPKIPHIPAAQIVDFSAGSWSPIRKPGRSPKTIARIEAGRRAHGDRFVAPYYSTGSGTSGRCLSRPIGTITTVDRWAVIDGDRMRMLSIAEARKAMTVPDDYKLPARHADAMKLLGNAVPRLGAMHIFRALERAA</sequence>
<evidence type="ECO:0000256" key="4">
    <source>
        <dbReference type="ARBA" id="ARBA00022691"/>
    </source>
</evidence>
<dbReference type="Gene3D" id="3.90.120.10">
    <property type="entry name" value="DNA Methylase, subunit A, domain 2"/>
    <property type="match status" value="1"/>
</dbReference>
<proteinExistence type="inferred from homology"/>
<comment type="caution">
    <text evidence="8">The sequence shown here is derived from an EMBL/GenBank/DDBJ whole genome shotgun (WGS) entry which is preliminary data.</text>
</comment>
<evidence type="ECO:0000256" key="1">
    <source>
        <dbReference type="ARBA" id="ARBA00011975"/>
    </source>
</evidence>